<feature type="transmembrane region" description="Helical" evidence="10">
    <location>
        <begin position="111"/>
        <end position="131"/>
    </location>
</feature>
<sequence>MADLLYKHRDPFTIVLILAYVSTFIVGFLEPYLSRQKFFFFLNKTVHVFLSFPLFPSSDWIYGETLCKMSPFLQSTAVAVSVMSMLSISINRHFAIHVPLRAKILFSRSRVHVMLVTTWIVSLATSSPLLVVRSLTSYGIPGVFEARACSENWNSALLKHSYNLVAFLLLFLLPLTLMSVVYLKISLALWSKNTELFDFKRKQTFKPSQVDRLLLQRRKTVRTLVLLVAVFACSWLPYYVVNAWLDFNITSLVALSNSSVNPIVYCFLSSGFRRAFINMCCRRKLRTRRGMTLTVRYKCSEDSGVGSIETALS</sequence>
<dbReference type="InterPro" id="IPR000611">
    <property type="entry name" value="NPY_rcpt"/>
</dbReference>
<dbReference type="PANTHER" id="PTHR45695">
    <property type="entry name" value="LEUCOKININ RECEPTOR-RELATED"/>
    <property type="match status" value="1"/>
</dbReference>
<dbReference type="OrthoDB" id="10037617at2759"/>
<comment type="caution">
    <text evidence="12">The sequence shown here is derived from an EMBL/GenBank/DDBJ whole genome shotgun (WGS) entry which is preliminary data.</text>
</comment>
<dbReference type="PRINTS" id="PR00237">
    <property type="entry name" value="GPCRRHODOPSN"/>
</dbReference>
<dbReference type="PROSITE" id="PS00237">
    <property type="entry name" value="G_PROTEIN_RECEP_F1_1"/>
    <property type="match status" value="1"/>
</dbReference>
<dbReference type="Pfam" id="PF00001">
    <property type="entry name" value="7tm_1"/>
    <property type="match status" value="1"/>
</dbReference>
<evidence type="ECO:0000256" key="1">
    <source>
        <dbReference type="ARBA" id="ARBA00004141"/>
    </source>
</evidence>
<feature type="transmembrane region" description="Helical" evidence="10">
    <location>
        <begin position="221"/>
        <end position="240"/>
    </location>
</feature>
<feature type="transmembrane region" description="Helical" evidence="10">
    <location>
        <begin position="12"/>
        <end position="33"/>
    </location>
</feature>
<dbReference type="GO" id="GO:0004983">
    <property type="term" value="F:neuropeptide Y receptor activity"/>
    <property type="evidence" value="ECO:0007669"/>
    <property type="project" value="InterPro"/>
</dbReference>
<proteinExistence type="inferred from homology"/>
<accession>A0A8S3ZQC0</accession>
<feature type="transmembrane region" description="Helical" evidence="10">
    <location>
        <begin position="69"/>
        <end position="90"/>
    </location>
</feature>
<comment type="similarity">
    <text evidence="2 9">Belongs to the G-protein coupled receptor 1 family.</text>
</comment>
<dbReference type="GO" id="GO:0005886">
    <property type="term" value="C:plasma membrane"/>
    <property type="evidence" value="ECO:0007669"/>
    <property type="project" value="TreeGrafter"/>
</dbReference>
<protein>
    <recommendedName>
        <fullName evidence="11">G-protein coupled receptors family 1 profile domain-containing protein</fullName>
    </recommendedName>
</protein>
<dbReference type="InterPro" id="IPR000276">
    <property type="entry name" value="GPCR_Rhodpsn"/>
</dbReference>
<evidence type="ECO:0000256" key="9">
    <source>
        <dbReference type="RuleBase" id="RU000688"/>
    </source>
</evidence>
<evidence type="ECO:0000313" key="12">
    <source>
        <dbReference type="EMBL" id="CAG5131774.1"/>
    </source>
</evidence>
<gene>
    <name evidence="12" type="ORF">CUNI_LOCUS17332</name>
</gene>
<dbReference type="Proteomes" id="UP000678393">
    <property type="component" value="Unassembled WGS sequence"/>
</dbReference>
<evidence type="ECO:0000256" key="5">
    <source>
        <dbReference type="ARBA" id="ARBA00023040"/>
    </source>
</evidence>
<dbReference type="PROSITE" id="PS50262">
    <property type="entry name" value="G_PROTEIN_RECEP_F1_2"/>
    <property type="match status" value="1"/>
</dbReference>
<evidence type="ECO:0000256" key="7">
    <source>
        <dbReference type="ARBA" id="ARBA00023170"/>
    </source>
</evidence>
<dbReference type="InterPro" id="IPR017452">
    <property type="entry name" value="GPCR_Rhodpsn_7TM"/>
</dbReference>
<dbReference type="SUPFAM" id="SSF81321">
    <property type="entry name" value="Family A G protein-coupled receptor-like"/>
    <property type="match status" value="1"/>
</dbReference>
<evidence type="ECO:0000256" key="10">
    <source>
        <dbReference type="SAM" id="Phobius"/>
    </source>
</evidence>
<evidence type="ECO:0000256" key="8">
    <source>
        <dbReference type="ARBA" id="ARBA00023224"/>
    </source>
</evidence>
<keyword evidence="4 10" id="KW-1133">Transmembrane helix</keyword>
<dbReference type="PRINTS" id="PR01012">
    <property type="entry name" value="NRPEPTIDEYR"/>
</dbReference>
<name>A0A8S3ZQC0_9EUPU</name>
<keyword evidence="6 10" id="KW-0472">Membrane</keyword>
<feature type="domain" description="G-protein coupled receptors family 1 profile" evidence="11">
    <location>
        <begin position="1"/>
        <end position="265"/>
    </location>
</feature>
<keyword evidence="5 9" id="KW-0297">G-protein coupled receptor</keyword>
<dbReference type="AlphaFoldDB" id="A0A8S3ZQC0"/>
<dbReference type="PANTHER" id="PTHR45695:SF9">
    <property type="entry name" value="LEUCOKININ RECEPTOR"/>
    <property type="match status" value="1"/>
</dbReference>
<evidence type="ECO:0000256" key="4">
    <source>
        <dbReference type="ARBA" id="ARBA00022989"/>
    </source>
</evidence>
<feature type="transmembrane region" description="Helical" evidence="10">
    <location>
        <begin position="260"/>
        <end position="281"/>
    </location>
</feature>
<evidence type="ECO:0000256" key="2">
    <source>
        <dbReference type="ARBA" id="ARBA00010663"/>
    </source>
</evidence>
<evidence type="ECO:0000256" key="3">
    <source>
        <dbReference type="ARBA" id="ARBA00022692"/>
    </source>
</evidence>
<comment type="subcellular location">
    <subcellularLocation>
        <location evidence="1">Membrane</location>
        <topology evidence="1">Multi-pass membrane protein</topology>
    </subcellularLocation>
</comment>
<dbReference type="Gene3D" id="1.20.1070.10">
    <property type="entry name" value="Rhodopsin 7-helix transmembrane proteins"/>
    <property type="match status" value="1"/>
</dbReference>
<reference evidence="12" key="1">
    <citation type="submission" date="2021-04" db="EMBL/GenBank/DDBJ databases">
        <authorList>
            <consortium name="Molecular Ecology Group"/>
        </authorList>
    </citation>
    <scope>NUCLEOTIDE SEQUENCE</scope>
</reference>
<feature type="transmembrane region" description="Helical" evidence="10">
    <location>
        <begin position="162"/>
        <end position="183"/>
    </location>
</feature>
<keyword evidence="3 9" id="KW-0812">Transmembrane</keyword>
<evidence type="ECO:0000313" key="13">
    <source>
        <dbReference type="Proteomes" id="UP000678393"/>
    </source>
</evidence>
<organism evidence="12 13">
    <name type="scientific">Candidula unifasciata</name>
    <dbReference type="NCBI Taxonomy" id="100452"/>
    <lineage>
        <taxon>Eukaryota</taxon>
        <taxon>Metazoa</taxon>
        <taxon>Spiralia</taxon>
        <taxon>Lophotrochozoa</taxon>
        <taxon>Mollusca</taxon>
        <taxon>Gastropoda</taxon>
        <taxon>Heterobranchia</taxon>
        <taxon>Euthyneura</taxon>
        <taxon>Panpulmonata</taxon>
        <taxon>Eupulmonata</taxon>
        <taxon>Stylommatophora</taxon>
        <taxon>Helicina</taxon>
        <taxon>Helicoidea</taxon>
        <taxon>Geomitridae</taxon>
        <taxon>Candidula</taxon>
    </lineage>
</organism>
<evidence type="ECO:0000256" key="6">
    <source>
        <dbReference type="ARBA" id="ARBA00023136"/>
    </source>
</evidence>
<keyword evidence="7 9" id="KW-0675">Receptor</keyword>
<keyword evidence="8 9" id="KW-0807">Transducer</keyword>
<dbReference type="EMBL" id="CAJHNH020004879">
    <property type="protein sequence ID" value="CAG5131774.1"/>
    <property type="molecule type" value="Genomic_DNA"/>
</dbReference>
<keyword evidence="13" id="KW-1185">Reference proteome</keyword>
<evidence type="ECO:0000259" key="11">
    <source>
        <dbReference type="PROSITE" id="PS50262"/>
    </source>
</evidence>